<keyword evidence="1" id="KW-1133">Transmembrane helix</keyword>
<feature type="transmembrane region" description="Helical" evidence="1">
    <location>
        <begin position="46"/>
        <end position="64"/>
    </location>
</feature>
<protein>
    <submittedName>
        <fullName evidence="2">Uncharacterized protein</fullName>
    </submittedName>
</protein>
<dbReference type="EMBL" id="NVSR01000001">
    <property type="protein sequence ID" value="PCI30952.1"/>
    <property type="molecule type" value="Genomic_DNA"/>
</dbReference>
<organism evidence="2 3">
    <name type="scientific">SAR324 cluster bacterium</name>
    <dbReference type="NCBI Taxonomy" id="2024889"/>
    <lineage>
        <taxon>Bacteria</taxon>
        <taxon>Deltaproteobacteria</taxon>
        <taxon>SAR324 cluster</taxon>
    </lineage>
</organism>
<dbReference type="AlphaFoldDB" id="A0A2A4TBP1"/>
<gene>
    <name evidence="2" type="ORF">COB67_00415</name>
</gene>
<evidence type="ECO:0000313" key="2">
    <source>
        <dbReference type="EMBL" id="PCI30952.1"/>
    </source>
</evidence>
<reference evidence="3" key="1">
    <citation type="submission" date="2017-08" db="EMBL/GenBank/DDBJ databases">
        <title>A dynamic microbial community with high functional redundancy inhabits the cold, oxic subseafloor aquifer.</title>
        <authorList>
            <person name="Tully B.J."/>
            <person name="Wheat C.G."/>
            <person name="Glazer B.T."/>
            <person name="Huber J.A."/>
        </authorList>
    </citation>
    <scope>NUCLEOTIDE SEQUENCE [LARGE SCALE GENOMIC DNA]</scope>
</reference>
<keyword evidence="1" id="KW-0812">Transmembrane</keyword>
<evidence type="ECO:0000313" key="3">
    <source>
        <dbReference type="Proteomes" id="UP000218113"/>
    </source>
</evidence>
<evidence type="ECO:0000256" key="1">
    <source>
        <dbReference type="SAM" id="Phobius"/>
    </source>
</evidence>
<feature type="transmembrane region" description="Helical" evidence="1">
    <location>
        <begin position="12"/>
        <end position="34"/>
    </location>
</feature>
<comment type="caution">
    <text evidence="2">The sequence shown here is derived from an EMBL/GenBank/DDBJ whole genome shotgun (WGS) entry which is preliminary data.</text>
</comment>
<accession>A0A2A4TBP1</accession>
<sequence>MKIKENNMTNLFNYLGIALAVGTVLCITYVVIIGKEARSEDRGIDFITVLFIMLLSVSSAYAISAKESHELMIKDFLKGEVIVVDDKAISNKNGWVLAQENKYFIKGDMAIALPLGSIYK</sequence>
<dbReference type="Proteomes" id="UP000218113">
    <property type="component" value="Unassembled WGS sequence"/>
</dbReference>
<keyword evidence="1" id="KW-0472">Membrane</keyword>
<proteinExistence type="predicted"/>
<name>A0A2A4TBP1_9DELT</name>